<dbReference type="Gene3D" id="1.10.287.380">
    <property type="entry name" value="Valyl-tRNA synthetase, C-terminal domain"/>
    <property type="match status" value="1"/>
</dbReference>
<dbReference type="InterPro" id="IPR013155">
    <property type="entry name" value="M/V/L/I-tRNA-synth_anticd-bd"/>
</dbReference>
<comment type="catalytic activity">
    <reaction evidence="12">
        <text>tRNA(Val) + L-valine + ATP = L-valyl-tRNA(Val) + AMP + diphosphate</text>
        <dbReference type="Rhea" id="RHEA:10704"/>
        <dbReference type="Rhea" id="RHEA-COMP:9672"/>
        <dbReference type="Rhea" id="RHEA-COMP:9708"/>
        <dbReference type="ChEBI" id="CHEBI:30616"/>
        <dbReference type="ChEBI" id="CHEBI:33019"/>
        <dbReference type="ChEBI" id="CHEBI:57762"/>
        <dbReference type="ChEBI" id="CHEBI:78442"/>
        <dbReference type="ChEBI" id="CHEBI:78537"/>
        <dbReference type="ChEBI" id="CHEBI:456215"/>
        <dbReference type="EC" id="6.1.1.9"/>
    </reaction>
</comment>
<feature type="domain" description="Valyl-tRNA synthetase tRNA-binding arm" evidence="16">
    <location>
        <begin position="816"/>
        <end position="875"/>
    </location>
</feature>
<dbReference type="PANTHER" id="PTHR11946:SF93">
    <property type="entry name" value="VALINE--TRNA LIGASE, CHLOROPLASTIC_MITOCHONDRIAL 2"/>
    <property type="match status" value="1"/>
</dbReference>
<keyword evidence="9 13" id="KW-0175">Coiled coil</keyword>
<dbReference type="InterPro" id="IPR019499">
    <property type="entry name" value="Val-tRNA_synth_tRNA-bd"/>
</dbReference>
<evidence type="ECO:0000256" key="9">
    <source>
        <dbReference type="ARBA" id="ARBA00023054"/>
    </source>
</evidence>
<evidence type="ECO:0000256" key="1">
    <source>
        <dbReference type="ARBA" id="ARBA00004496"/>
    </source>
</evidence>
<dbReference type="EC" id="6.1.1.9" evidence="3"/>
<evidence type="ECO:0000256" key="12">
    <source>
        <dbReference type="ARBA" id="ARBA00047552"/>
    </source>
</evidence>
<sequence>MADLEKQYNPEGIEEKWLARWHKEGTFKAEDTSDKPPYSIVIPPPNVTGVLHIGHALNNTIQDILIRYKRMDGYNTLWMPGTDHAGIATQNVVERALMEEGLKRQDLGREKFIERVWEWRGEYGKRIVNQLKRLGSSCDWDRERFTMDEGLSRSVREVFVTLYEEGLIYQGEYMINWCPRCHTALSDLEVEHHEKAGHLWHIKYPVEGTDREFIIATTRPETLLGDTAVAVHPNDERYKNLIGKSVILPIKGLKIPIIADEYVDMEFGTGALKITPAHDPNDFEIGKKHDLPLVKVIGDDGHMTEEAGAPYTGQDRFKARKMIVDNLKELGLLANIEDHAHAVGQCYRCHNIVEPNVSKQWFVKIKPLAEPAIKAVEKGDVKFVPKSWENLYFDWMHNIRDWCISRQIWWGHRIPAWTCDKCDEIMVLRADPEKCVKCGHTGLSQDPDVLDTWFSSALWPFSTSGWPDKTDALKTFYPTSTLVTSFDIIFFWVARMIMMGLKFTGEVPFREVYIHALVRDSDGQKMSKSKGNTIDPLEIMAKFGADSMRMTLTALAAQGRDIKLSEERIEGYRHFVNKLWNASRFTLMNFKDFDTSQTDINRDDLALADKWILSRLQKTITGVREALDNYKFNEATSLIYQFTWGEFCDWYLELVKLRLRGDEEGGTAARHTLSHTLGAILRMLHPVMPFVTEELWEKLMPKAGIIATAPYPKPDNSLIDDDIESEIAIVMNATVAIRNIRGELAIKPSTELNAIFRAGDSKIAETLKRQAPFINRLANAKTELAGDAFKKDDDMAVSVVAGVEVFVPLGGLAGSDERRQKAEKELAKIEKEIKFFEKKLSNKKFVEKAPPEVVKSDQAKLAEFIEQAKKLKAHL</sequence>
<evidence type="ECO:0000256" key="13">
    <source>
        <dbReference type="SAM" id="Coils"/>
    </source>
</evidence>
<dbReference type="GO" id="GO:0006438">
    <property type="term" value="P:valyl-tRNA aminoacylation"/>
    <property type="evidence" value="ECO:0007669"/>
    <property type="project" value="InterPro"/>
</dbReference>
<evidence type="ECO:0000256" key="7">
    <source>
        <dbReference type="ARBA" id="ARBA00022840"/>
    </source>
</evidence>
<dbReference type="FunFam" id="3.40.50.620:FF:000032">
    <property type="entry name" value="Valine--tRNA ligase"/>
    <property type="match status" value="1"/>
</dbReference>
<dbReference type="FunFam" id="3.90.740.10:FF:000005">
    <property type="entry name" value="Valine--tRNA ligase, mitochondrial"/>
    <property type="match status" value="1"/>
</dbReference>
<dbReference type="GO" id="GO:0005829">
    <property type="term" value="C:cytosol"/>
    <property type="evidence" value="ECO:0007669"/>
    <property type="project" value="TreeGrafter"/>
</dbReference>
<dbReference type="InterPro" id="IPR037118">
    <property type="entry name" value="Val-tRNA_synth_C_sf"/>
</dbReference>
<name>A0A3B1CJA3_9ZZZZ</name>
<dbReference type="Gene3D" id="3.40.50.620">
    <property type="entry name" value="HUPs"/>
    <property type="match status" value="2"/>
</dbReference>
<dbReference type="CDD" id="cd07962">
    <property type="entry name" value="Anticodon_Ia_Val"/>
    <property type="match status" value="1"/>
</dbReference>
<dbReference type="EMBL" id="UOGC01000158">
    <property type="protein sequence ID" value="VAX24034.1"/>
    <property type="molecule type" value="Genomic_DNA"/>
</dbReference>
<feature type="coiled-coil region" evidence="13">
    <location>
        <begin position="812"/>
        <end position="839"/>
    </location>
</feature>
<keyword evidence="10 17" id="KW-0030">Aminoacyl-tRNA synthetase</keyword>
<dbReference type="Pfam" id="PF10458">
    <property type="entry name" value="Val_tRNA-synt_C"/>
    <property type="match status" value="1"/>
</dbReference>
<dbReference type="InterPro" id="IPR033705">
    <property type="entry name" value="Anticodon_Ia_Val"/>
</dbReference>
<evidence type="ECO:0000256" key="11">
    <source>
        <dbReference type="ARBA" id="ARBA00029936"/>
    </source>
</evidence>
<feature type="domain" description="Aminoacyl-tRNA synthetase class Ia" evidence="14">
    <location>
        <begin position="16"/>
        <end position="565"/>
    </location>
</feature>
<dbReference type="PANTHER" id="PTHR11946">
    <property type="entry name" value="VALYL-TRNA SYNTHETASES"/>
    <property type="match status" value="1"/>
</dbReference>
<dbReference type="PROSITE" id="PS00178">
    <property type="entry name" value="AA_TRNA_LIGASE_I"/>
    <property type="match status" value="1"/>
</dbReference>
<evidence type="ECO:0000259" key="16">
    <source>
        <dbReference type="Pfam" id="PF10458"/>
    </source>
</evidence>
<evidence type="ECO:0000259" key="15">
    <source>
        <dbReference type="Pfam" id="PF08264"/>
    </source>
</evidence>
<dbReference type="Gene3D" id="3.90.740.10">
    <property type="entry name" value="Valyl/Leucyl/Isoleucyl-tRNA synthetase, editing domain"/>
    <property type="match status" value="1"/>
</dbReference>
<dbReference type="SUPFAM" id="SSF50677">
    <property type="entry name" value="ValRS/IleRS/LeuRS editing domain"/>
    <property type="match status" value="1"/>
</dbReference>
<dbReference type="GO" id="GO:0005524">
    <property type="term" value="F:ATP binding"/>
    <property type="evidence" value="ECO:0007669"/>
    <property type="project" value="UniProtKB-KW"/>
</dbReference>
<gene>
    <name evidence="17" type="ORF">MNBD_NITROSPINAE01-809</name>
</gene>
<reference evidence="17" key="1">
    <citation type="submission" date="2018-06" db="EMBL/GenBank/DDBJ databases">
        <authorList>
            <person name="Zhirakovskaya E."/>
        </authorList>
    </citation>
    <scope>NUCLEOTIDE SEQUENCE</scope>
</reference>
<dbReference type="SUPFAM" id="SSF46589">
    <property type="entry name" value="tRNA-binding arm"/>
    <property type="match status" value="1"/>
</dbReference>
<dbReference type="SUPFAM" id="SSF47323">
    <property type="entry name" value="Anticodon-binding domain of a subclass of class I aminoacyl-tRNA synthetases"/>
    <property type="match status" value="1"/>
</dbReference>
<dbReference type="FunFam" id="1.10.730.10:FF:000014">
    <property type="entry name" value="Valine--tRNA ligase"/>
    <property type="match status" value="1"/>
</dbReference>
<proteinExistence type="inferred from homology"/>
<evidence type="ECO:0000256" key="3">
    <source>
        <dbReference type="ARBA" id="ARBA00013169"/>
    </source>
</evidence>
<organism evidence="17">
    <name type="scientific">hydrothermal vent metagenome</name>
    <dbReference type="NCBI Taxonomy" id="652676"/>
    <lineage>
        <taxon>unclassified sequences</taxon>
        <taxon>metagenomes</taxon>
        <taxon>ecological metagenomes</taxon>
    </lineage>
</organism>
<dbReference type="GO" id="GO:0004832">
    <property type="term" value="F:valine-tRNA ligase activity"/>
    <property type="evidence" value="ECO:0007669"/>
    <property type="project" value="UniProtKB-EC"/>
</dbReference>
<dbReference type="InterPro" id="IPR009008">
    <property type="entry name" value="Val/Leu/Ile-tRNA-synth_edit"/>
</dbReference>
<keyword evidence="6" id="KW-0547">Nucleotide-binding</keyword>
<dbReference type="InterPro" id="IPR002303">
    <property type="entry name" value="Valyl-tRNA_ligase"/>
</dbReference>
<dbReference type="Gene3D" id="1.10.730.10">
    <property type="entry name" value="Isoleucyl-tRNA Synthetase, Domain 1"/>
    <property type="match status" value="1"/>
</dbReference>
<dbReference type="AlphaFoldDB" id="A0A3B1CJA3"/>
<dbReference type="HAMAP" id="MF_02004">
    <property type="entry name" value="Val_tRNA_synth_type1"/>
    <property type="match status" value="1"/>
</dbReference>
<evidence type="ECO:0000256" key="10">
    <source>
        <dbReference type="ARBA" id="ARBA00023146"/>
    </source>
</evidence>
<dbReference type="SUPFAM" id="SSF52374">
    <property type="entry name" value="Nucleotidylyl transferase"/>
    <property type="match status" value="1"/>
</dbReference>
<feature type="domain" description="Methionyl/Valyl/Leucyl/Isoleucyl-tRNA synthetase anticodon-binding" evidence="15">
    <location>
        <begin position="609"/>
        <end position="754"/>
    </location>
</feature>
<dbReference type="NCBIfam" id="TIGR00422">
    <property type="entry name" value="valS"/>
    <property type="match status" value="1"/>
</dbReference>
<dbReference type="CDD" id="cd00817">
    <property type="entry name" value="ValRS_core"/>
    <property type="match status" value="1"/>
</dbReference>
<dbReference type="InterPro" id="IPR002300">
    <property type="entry name" value="aa-tRNA-synth_Ia"/>
</dbReference>
<dbReference type="InterPro" id="IPR009080">
    <property type="entry name" value="tRNAsynth_Ia_anticodon-bd"/>
</dbReference>
<protein>
    <recommendedName>
        <fullName evidence="3">valine--tRNA ligase</fullName>
        <ecNumber evidence="3">6.1.1.9</ecNumber>
    </recommendedName>
    <alternativeName>
        <fullName evidence="11">Valyl-tRNA synthetase</fullName>
    </alternativeName>
</protein>
<evidence type="ECO:0000256" key="2">
    <source>
        <dbReference type="ARBA" id="ARBA00011245"/>
    </source>
</evidence>
<comment type="subunit">
    <text evidence="2">Monomer.</text>
</comment>
<keyword evidence="4" id="KW-0963">Cytoplasm</keyword>
<dbReference type="InterPro" id="IPR014729">
    <property type="entry name" value="Rossmann-like_a/b/a_fold"/>
</dbReference>
<dbReference type="NCBIfam" id="NF004349">
    <property type="entry name" value="PRK05729.1"/>
    <property type="match status" value="1"/>
</dbReference>
<evidence type="ECO:0000256" key="4">
    <source>
        <dbReference type="ARBA" id="ARBA00022490"/>
    </source>
</evidence>
<dbReference type="InterPro" id="IPR010978">
    <property type="entry name" value="tRNA-bd_arm"/>
</dbReference>
<evidence type="ECO:0000256" key="5">
    <source>
        <dbReference type="ARBA" id="ARBA00022598"/>
    </source>
</evidence>
<dbReference type="Pfam" id="PF00133">
    <property type="entry name" value="tRNA-synt_1"/>
    <property type="match status" value="1"/>
</dbReference>
<dbReference type="Pfam" id="PF08264">
    <property type="entry name" value="Anticodon_1"/>
    <property type="match status" value="1"/>
</dbReference>
<evidence type="ECO:0000259" key="14">
    <source>
        <dbReference type="Pfam" id="PF00133"/>
    </source>
</evidence>
<dbReference type="PRINTS" id="PR00986">
    <property type="entry name" value="TRNASYNTHVAL"/>
</dbReference>
<evidence type="ECO:0000256" key="8">
    <source>
        <dbReference type="ARBA" id="ARBA00022917"/>
    </source>
</evidence>
<accession>A0A3B1CJA3</accession>
<dbReference type="FunFam" id="3.40.50.620:FF:000098">
    <property type="entry name" value="Valine--tRNA ligase"/>
    <property type="match status" value="1"/>
</dbReference>
<dbReference type="InterPro" id="IPR001412">
    <property type="entry name" value="aa-tRNA-synth_I_CS"/>
</dbReference>
<comment type="subcellular location">
    <subcellularLocation>
        <location evidence="1">Cytoplasm</location>
    </subcellularLocation>
</comment>
<keyword evidence="5 17" id="KW-0436">Ligase</keyword>
<keyword evidence="7" id="KW-0067">ATP-binding</keyword>
<evidence type="ECO:0000256" key="6">
    <source>
        <dbReference type="ARBA" id="ARBA00022741"/>
    </source>
</evidence>
<keyword evidence="8" id="KW-0648">Protein biosynthesis</keyword>
<evidence type="ECO:0000313" key="17">
    <source>
        <dbReference type="EMBL" id="VAX24034.1"/>
    </source>
</evidence>
<dbReference type="GO" id="GO:0002161">
    <property type="term" value="F:aminoacyl-tRNA deacylase activity"/>
    <property type="evidence" value="ECO:0007669"/>
    <property type="project" value="InterPro"/>
</dbReference>